<dbReference type="AlphaFoldDB" id="A0A4R5KYW0"/>
<evidence type="ECO:0000313" key="4">
    <source>
        <dbReference type="EMBL" id="TDG00261.1"/>
    </source>
</evidence>
<evidence type="ECO:0000256" key="2">
    <source>
        <dbReference type="SAM" id="MobiDB-lite"/>
    </source>
</evidence>
<evidence type="ECO:0000256" key="1">
    <source>
        <dbReference type="ARBA" id="ARBA00022729"/>
    </source>
</evidence>
<feature type="region of interest" description="Disordered" evidence="2">
    <location>
        <begin position="29"/>
        <end position="50"/>
    </location>
</feature>
<evidence type="ECO:0000256" key="3">
    <source>
        <dbReference type="SAM" id="SignalP"/>
    </source>
</evidence>
<sequence>MKMMRKSWKGMALLTVAFALAVTGCSGGSGGDAAGSGKGEAASGKKDNGPMTMRWWVRGTAGEIPPKNIELLQKKVKDRFNVDLQVEIVDKNVYNDKLNVAWAGGTIPDMIEMSDAKMVYGAVSNDTIIPLDDMVKNDPNFSKLPAEYYASGKFKDKIYAAPTWMPVPDTMYYRVDWAKKLGIKPPTNPDEMYAMLKAFAKNDPDGNGVDDTFGFTMESTLERSGPIWQMFVPTTPVNLALYADDKDKTLKSAWMLTEDMKSALAWLRKAYAEGVLDKEWVLEKTTTAEDKFVTGKVGTMGKGAQWIVPPFGKLKSKFPNAEATTLPVINGKYGANYSTKANYTAAQFLTFACKQPDRCKQVFAYIWGPEGVRDRRLGEEGVTYKIENNKYTWLEPAMEKVYNPGSLMTSVFSLKLPLPEPVLESSLDNAKGFRLLQDLDPFMKQSEKAVAKSADIDKIGKEYIAKIIIGEYGLDKYDELVSKIKSMGLEDVLKEVNDIYKKGL</sequence>
<feature type="signal peptide" evidence="3">
    <location>
        <begin position="1"/>
        <end position="21"/>
    </location>
</feature>
<dbReference type="PANTHER" id="PTHR43649">
    <property type="entry name" value="ARABINOSE-BINDING PROTEIN-RELATED"/>
    <property type="match status" value="1"/>
</dbReference>
<dbReference type="Gene3D" id="3.40.190.10">
    <property type="entry name" value="Periplasmic binding protein-like II"/>
    <property type="match status" value="2"/>
</dbReference>
<protein>
    <submittedName>
        <fullName evidence="4">Extracellular solute-binding protein</fullName>
    </submittedName>
</protein>
<feature type="chain" id="PRO_5039495382" evidence="3">
    <location>
        <begin position="22"/>
        <end position="504"/>
    </location>
</feature>
<keyword evidence="5" id="KW-1185">Reference proteome</keyword>
<gene>
    <name evidence="4" type="ORF">E1757_01055</name>
</gene>
<proteinExistence type="predicted"/>
<feature type="compositionally biased region" description="Gly residues" evidence="2">
    <location>
        <begin position="29"/>
        <end position="38"/>
    </location>
</feature>
<keyword evidence="1 3" id="KW-0732">Signal</keyword>
<dbReference type="SUPFAM" id="SSF53850">
    <property type="entry name" value="Periplasmic binding protein-like II"/>
    <property type="match status" value="1"/>
</dbReference>
<accession>A0A4R5KYW0</accession>
<evidence type="ECO:0000313" key="5">
    <source>
        <dbReference type="Proteomes" id="UP000295636"/>
    </source>
</evidence>
<dbReference type="InterPro" id="IPR050490">
    <property type="entry name" value="Bact_solute-bd_prot1"/>
</dbReference>
<organism evidence="4 5">
    <name type="scientific">Paenibacillus piri</name>
    <dbReference type="NCBI Taxonomy" id="2547395"/>
    <lineage>
        <taxon>Bacteria</taxon>
        <taxon>Bacillati</taxon>
        <taxon>Bacillota</taxon>
        <taxon>Bacilli</taxon>
        <taxon>Bacillales</taxon>
        <taxon>Paenibacillaceae</taxon>
        <taxon>Paenibacillus</taxon>
    </lineage>
</organism>
<reference evidence="4 5" key="1">
    <citation type="submission" date="2019-03" db="EMBL/GenBank/DDBJ databases">
        <title>This is whole genome sequence of Paenibacillus sp MS74 strain.</title>
        <authorList>
            <person name="Trinh H.N."/>
        </authorList>
    </citation>
    <scope>NUCLEOTIDE SEQUENCE [LARGE SCALE GENOMIC DNA]</scope>
    <source>
        <strain evidence="4 5">MS74</strain>
    </source>
</reference>
<name>A0A4R5KYW0_9BACL</name>
<dbReference type="EMBL" id="SMRT01000001">
    <property type="protein sequence ID" value="TDG00261.1"/>
    <property type="molecule type" value="Genomic_DNA"/>
</dbReference>
<comment type="caution">
    <text evidence="4">The sequence shown here is derived from an EMBL/GenBank/DDBJ whole genome shotgun (WGS) entry which is preliminary data.</text>
</comment>
<dbReference type="OrthoDB" id="2650856at2"/>
<dbReference type="Proteomes" id="UP000295636">
    <property type="component" value="Unassembled WGS sequence"/>
</dbReference>
<dbReference type="PROSITE" id="PS51257">
    <property type="entry name" value="PROKAR_LIPOPROTEIN"/>
    <property type="match status" value="1"/>
</dbReference>
<dbReference type="PANTHER" id="PTHR43649:SF33">
    <property type="entry name" value="POLYGALACTURONAN_RHAMNOGALACTURONAN-BINDING PROTEIN YTCQ"/>
    <property type="match status" value="1"/>
</dbReference>